<feature type="compositionally biased region" description="Low complexity" evidence="2">
    <location>
        <begin position="38"/>
        <end position="70"/>
    </location>
</feature>
<dbReference type="InterPro" id="IPR048433">
    <property type="entry name" value="YNCE-like_beta-prop"/>
</dbReference>
<accession>A0A6J6YDM8</accession>
<dbReference type="PANTHER" id="PTHR47197:SF3">
    <property type="entry name" value="DIHYDRO-HEME D1 DEHYDROGENASE"/>
    <property type="match status" value="1"/>
</dbReference>
<evidence type="ECO:0000256" key="2">
    <source>
        <dbReference type="SAM" id="MobiDB-lite"/>
    </source>
</evidence>
<protein>
    <submittedName>
        <fullName evidence="4">Unannotated protein</fullName>
    </submittedName>
</protein>
<evidence type="ECO:0000313" key="5">
    <source>
        <dbReference type="EMBL" id="CAB5007077.1"/>
    </source>
</evidence>
<dbReference type="InterPro" id="IPR015943">
    <property type="entry name" value="WD40/YVTN_repeat-like_dom_sf"/>
</dbReference>
<dbReference type="NCBIfam" id="TIGR02276">
    <property type="entry name" value="beta_rpt_yvtn"/>
    <property type="match status" value="2"/>
</dbReference>
<name>A0A6J6YDM8_9ZZZZ</name>
<dbReference type="InterPro" id="IPR011964">
    <property type="entry name" value="YVTN_b-propeller_repeat"/>
</dbReference>
<dbReference type="SUPFAM" id="SSF51004">
    <property type="entry name" value="C-terminal (heme d1) domain of cytochrome cd1-nitrite reductase"/>
    <property type="match status" value="2"/>
</dbReference>
<proteinExistence type="predicted"/>
<dbReference type="InterPro" id="IPR011048">
    <property type="entry name" value="Haem_d1_sf"/>
</dbReference>
<sequence length="403" mass="41958">MDRRISVVLIGAATVAFALVAALVVGGNDNGSSLSAITTTTSQPKSPQTDPVVASSKTAPTTTTSQSKTPSEARRLTTLRTINGAISPKSVVASGRGLVSAQNMMYQHSVTVYDADGNLVKTIPDSVDLTALGAAGHPGISKGSPVEAAYSPDGRTAYVSNYSMYGSGFGPEGSDSCNAGDGTSESFLYRIDMKALTINAVAAVGAVPKYVAVTPDNRYVLVSNWCSAAVSVVDRSSMKEVKRIPVGAYPRGIAVSPDSRKAYIAVMGTRDIAVIDLGSLGVSYIRNVGGGPRHVVVDPTGRYLYLTLNKDGQVVKVDTTTGTVVGRVNTGSQPRSLAISPDGTALYVVNYDSNTVAKVRASDLAVLQTIPTGEHPIGITYEPTTNRVWVAVYTGSIVVMQDS</sequence>
<dbReference type="InterPro" id="IPR051200">
    <property type="entry name" value="Host-pathogen_enzymatic-act"/>
</dbReference>
<organism evidence="4">
    <name type="scientific">freshwater metagenome</name>
    <dbReference type="NCBI Taxonomy" id="449393"/>
    <lineage>
        <taxon>unclassified sequences</taxon>
        <taxon>metagenomes</taxon>
        <taxon>ecological metagenomes</taxon>
    </lineage>
</organism>
<dbReference type="Pfam" id="PF21783">
    <property type="entry name" value="YNCE"/>
    <property type="match status" value="1"/>
</dbReference>
<feature type="domain" description="YNCE-like beta-propeller" evidence="3">
    <location>
        <begin position="194"/>
        <end position="295"/>
    </location>
</feature>
<gene>
    <name evidence="4" type="ORF">UFOPK2996_01417</name>
    <name evidence="5" type="ORF">UFOPK4071_00515</name>
</gene>
<dbReference type="Pfam" id="PF02239">
    <property type="entry name" value="Cytochrom_D1"/>
    <property type="match status" value="1"/>
</dbReference>
<dbReference type="PANTHER" id="PTHR47197">
    <property type="entry name" value="PROTEIN NIRF"/>
    <property type="match status" value="1"/>
</dbReference>
<dbReference type="EMBL" id="CAFBPF010000047">
    <property type="protein sequence ID" value="CAB5007077.1"/>
    <property type="molecule type" value="Genomic_DNA"/>
</dbReference>
<evidence type="ECO:0000256" key="1">
    <source>
        <dbReference type="ARBA" id="ARBA00022729"/>
    </source>
</evidence>
<reference evidence="4" key="1">
    <citation type="submission" date="2020-05" db="EMBL/GenBank/DDBJ databases">
        <authorList>
            <person name="Chiriac C."/>
            <person name="Salcher M."/>
            <person name="Ghai R."/>
            <person name="Kavagutti S V."/>
        </authorList>
    </citation>
    <scope>NUCLEOTIDE SEQUENCE</scope>
</reference>
<evidence type="ECO:0000313" key="4">
    <source>
        <dbReference type="EMBL" id="CAB4807530.1"/>
    </source>
</evidence>
<keyword evidence="1" id="KW-0732">Signal</keyword>
<dbReference type="EMBL" id="CAFAAH010000240">
    <property type="protein sequence ID" value="CAB4807530.1"/>
    <property type="molecule type" value="Genomic_DNA"/>
</dbReference>
<dbReference type="AlphaFoldDB" id="A0A6J6YDM8"/>
<dbReference type="Gene3D" id="2.130.10.10">
    <property type="entry name" value="YVTN repeat-like/Quinoprotein amine dehydrogenase"/>
    <property type="match status" value="2"/>
</dbReference>
<feature type="region of interest" description="Disordered" evidence="2">
    <location>
        <begin position="36"/>
        <end position="73"/>
    </location>
</feature>
<evidence type="ECO:0000259" key="3">
    <source>
        <dbReference type="Pfam" id="PF21783"/>
    </source>
</evidence>